<accession>A0ABD1NJ55</accession>
<dbReference type="Proteomes" id="UP001603857">
    <property type="component" value="Unassembled WGS sequence"/>
</dbReference>
<dbReference type="EMBL" id="JBGMDY010000001">
    <property type="protein sequence ID" value="KAL2348111.1"/>
    <property type="molecule type" value="Genomic_DNA"/>
</dbReference>
<dbReference type="AlphaFoldDB" id="A0ABD1NJ55"/>
<reference evidence="1 2" key="1">
    <citation type="submission" date="2024-08" db="EMBL/GenBank/DDBJ databases">
        <title>Insights into the chromosomal genome structure of Flemingia macrophylla.</title>
        <authorList>
            <person name="Ding Y."/>
            <person name="Zhao Y."/>
            <person name="Bi W."/>
            <person name="Wu M."/>
            <person name="Zhao G."/>
            <person name="Gong Y."/>
            <person name="Li W."/>
            <person name="Zhang P."/>
        </authorList>
    </citation>
    <scope>NUCLEOTIDE SEQUENCE [LARGE SCALE GENOMIC DNA]</scope>
    <source>
        <strain evidence="1">DYQJB</strain>
        <tissue evidence="1">Leaf</tissue>
    </source>
</reference>
<evidence type="ECO:0000313" key="2">
    <source>
        <dbReference type="Proteomes" id="UP001603857"/>
    </source>
</evidence>
<name>A0ABD1NJ55_9FABA</name>
<comment type="caution">
    <text evidence="1">The sequence shown here is derived from an EMBL/GenBank/DDBJ whole genome shotgun (WGS) entry which is preliminary data.</text>
</comment>
<protein>
    <submittedName>
        <fullName evidence="1">Uncharacterized protein</fullName>
    </submittedName>
</protein>
<gene>
    <name evidence="1" type="ORF">Fmac_002111</name>
</gene>
<proteinExistence type="predicted"/>
<sequence>MKIEYASHGYGWSFESLPVPSLWVDFDAQEKKKVLHESHLPEPKRFAIKPDKTNEVLRALLPLLFRFAIGVFVDGRFFLPWVFIHSSTASNSQGRLSHGGAAAVLLVPGPTLAHSNGKQIRYRRLMKRPCGAYADEIREPGNISAEEAASGDDAATPEFGAATANISLSTPRQQRAASSQPEQICRLLLLHHAAAASTATRRLTLSFPVSGPVLLFHALALGDHARNIPSRRLRLRTSRGGFPTRWRTQSYNYAPVTLQCFLDESLHACR</sequence>
<organism evidence="1 2">
    <name type="scientific">Flemingia macrophylla</name>
    <dbReference type="NCBI Taxonomy" id="520843"/>
    <lineage>
        <taxon>Eukaryota</taxon>
        <taxon>Viridiplantae</taxon>
        <taxon>Streptophyta</taxon>
        <taxon>Embryophyta</taxon>
        <taxon>Tracheophyta</taxon>
        <taxon>Spermatophyta</taxon>
        <taxon>Magnoliopsida</taxon>
        <taxon>eudicotyledons</taxon>
        <taxon>Gunneridae</taxon>
        <taxon>Pentapetalae</taxon>
        <taxon>rosids</taxon>
        <taxon>fabids</taxon>
        <taxon>Fabales</taxon>
        <taxon>Fabaceae</taxon>
        <taxon>Papilionoideae</taxon>
        <taxon>50 kb inversion clade</taxon>
        <taxon>NPAAA clade</taxon>
        <taxon>indigoferoid/millettioid clade</taxon>
        <taxon>Phaseoleae</taxon>
        <taxon>Flemingia</taxon>
    </lineage>
</organism>
<evidence type="ECO:0000313" key="1">
    <source>
        <dbReference type="EMBL" id="KAL2348111.1"/>
    </source>
</evidence>
<keyword evidence="2" id="KW-1185">Reference proteome</keyword>